<comment type="subcellular location">
    <subcellularLocation>
        <location evidence="1">Membrane</location>
    </subcellularLocation>
</comment>
<keyword evidence="4 6" id="KW-0472">Membrane</keyword>
<name>A0A816QHR5_9BILA</name>
<feature type="transmembrane region" description="Helical" evidence="6">
    <location>
        <begin position="243"/>
        <end position="269"/>
    </location>
</feature>
<dbReference type="GO" id="GO:0007156">
    <property type="term" value="P:homophilic cell adhesion via plasma membrane adhesion molecules"/>
    <property type="evidence" value="ECO:0007669"/>
    <property type="project" value="InterPro"/>
</dbReference>
<protein>
    <recommendedName>
        <fullName evidence="8">Cadherin domain-containing protein</fullName>
    </recommendedName>
</protein>
<evidence type="ECO:0000259" key="8">
    <source>
        <dbReference type="PROSITE" id="PS50268"/>
    </source>
</evidence>
<evidence type="ECO:0000256" key="4">
    <source>
        <dbReference type="ARBA" id="ARBA00023136"/>
    </source>
</evidence>
<keyword evidence="7" id="KW-0732">Signal</keyword>
<dbReference type="GO" id="GO:0005509">
    <property type="term" value="F:calcium ion binding"/>
    <property type="evidence" value="ECO:0007669"/>
    <property type="project" value="UniProtKB-UniRule"/>
</dbReference>
<dbReference type="Gene3D" id="2.60.40.60">
    <property type="entry name" value="Cadherins"/>
    <property type="match status" value="2"/>
</dbReference>
<dbReference type="GO" id="GO:0016342">
    <property type="term" value="C:catenin complex"/>
    <property type="evidence" value="ECO:0007669"/>
    <property type="project" value="TreeGrafter"/>
</dbReference>
<dbReference type="InterPro" id="IPR039808">
    <property type="entry name" value="Cadherin"/>
</dbReference>
<feature type="domain" description="Cadherin" evidence="8">
    <location>
        <begin position="148"/>
        <end position="228"/>
    </location>
</feature>
<proteinExistence type="predicted"/>
<evidence type="ECO:0000256" key="6">
    <source>
        <dbReference type="SAM" id="Phobius"/>
    </source>
</evidence>
<dbReference type="Pfam" id="PF00028">
    <property type="entry name" value="Cadherin"/>
    <property type="match status" value="1"/>
</dbReference>
<dbReference type="Proteomes" id="UP000663824">
    <property type="component" value="Unassembled WGS sequence"/>
</dbReference>
<dbReference type="GO" id="GO:0008013">
    <property type="term" value="F:beta-catenin binding"/>
    <property type="evidence" value="ECO:0007669"/>
    <property type="project" value="TreeGrafter"/>
</dbReference>
<dbReference type="PROSITE" id="PS50268">
    <property type="entry name" value="CADHERIN_2"/>
    <property type="match status" value="2"/>
</dbReference>
<feature type="domain" description="Cadherin" evidence="8">
    <location>
        <begin position="72"/>
        <end position="131"/>
    </location>
</feature>
<evidence type="ECO:0000256" key="2">
    <source>
        <dbReference type="ARBA" id="ARBA00022737"/>
    </source>
</evidence>
<organism evidence="9 10">
    <name type="scientific">Rotaria magnacalcarata</name>
    <dbReference type="NCBI Taxonomy" id="392030"/>
    <lineage>
        <taxon>Eukaryota</taxon>
        <taxon>Metazoa</taxon>
        <taxon>Spiralia</taxon>
        <taxon>Gnathifera</taxon>
        <taxon>Rotifera</taxon>
        <taxon>Eurotatoria</taxon>
        <taxon>Bdelloidea</taxon>
        <taxon>Philodinida</taxon>
        <taxon>Philodinidae</taxon>
        <taxon>Rotaria</taxon>
    </lineage>
</organism>
<dbReference type="SMART" id="SM00112">
    <property type="entry name" value="CA"/>
    <property type="match status" value="2"/>
</dbReference>
<reference evidence="9" key="1">
    <citation type="submission" date="2021-02" db="EMBL/GenBank/DDBJ databases">
        <authorList>
            <person name="Nowell W R."/>
        </authorList>
    </citation>
    <scope>NUCLEOTIDE SEQUENCE</scope>
</reference>
<feature type="signal peptide" evidence="7">
    <location>
        <begin position="1"/>
        <end position="15"/>
    </location>
</feature>
<dbReference type="GO" id="GO:0045296">
    <property type="term" value="F:cadherin binding"/>
    <property type="evidence" value="ECO:0007669"/>
    <property type="project" value="TreeGrafter"/>
</dbReference>
<evidence type="ECO:0000256" key="5">
    <source>
        <dbReference type="PROSITE-ProRule" id="PRU00043"/>
    </source>
</evidence>
<keyword evidence="6" id="KW-0812">Transmembrane</keyword>
<evidence type="ECO:0000256" key="7">
    <source>
        <dbReference type="SAM" id="SignalP"/>
    </source>
</evidence>
<keyword evidence="6" id="KW-1133">Transmembrane helix</keyword>
<evidence type="ECO:0000313" key="9">
    <source>
        <dbReference type="EMBL" id="CAF2061313.1"/>
    </source>
</evidence>
<dbReference type="EMBL" id="CAJNRE010006993">
    <property type="protein sequence ID" value="CAF2061313.1"/>
    <property type="molecule type" value="Genomic_DNA"/>
</dbReference>
<comment type="caution">
    <text evidence="9">The sequence shown here is derived from an EMBL/GenBank/DDBJ whole genome shotgun (WGS) entry which is preliminary data.</text>
</comment>
<dbReference type="PANTHER" id="PTHR24027">
    <property type="entry name" value="CADHERIN-23"/>
    <property type="match status" value="1"/>
</dbReference>
<dbReference type="InterPro" id="IPR015919">
    <property type="entry name" value="Cadherin-like_sf"/>
</dbReference>
<accession>A0A816QHR5</accession>
<sequence>MTRVFFLIFIPYISTISIDTRYPQFFHQSLHDSAVEITEGKTIGSFIAFINLVNDTNIILNEWLLNTTNKDFKIQPNGMSYSLITTQVLDRERENFYNFTIDAQHLIPPYEKIFKPIRIRILDINDCTPSFNQTNYHTILILNQTNFTIQAYDCDEVNTDNSRISYSLSNYQDLFRINETTGSVECIKNFYNDERYDLIVVARDHGKPSLSSTILVKIQLTSMKSPKLSSFSWLKIEQTSANILILSSILGSCLVFLCLLICLICCVNYKFKRSKNGNFNEKKFSSTSTINLSNDYQQKTVYDAVNMFPDTYYLPVKPPPQQQQQQQQSSQFMDEINHLHTNEISLDIQQSLSTTSSPISTNDVGIKMSSDDGCYCSSDMSFEQSNNILLLNPSSLTLIANSKLSSENVRFNENNHRIDGILKRFESLYDSQINSDHCASYV</sequence>
<evidence type="ECO:0000256" key="3">
    <source>
        <dbReference type="ARBA" id="ARBA00022837"/>
    </source>
</evidence>
<dbReference type="AlphaFoldDB" id="A0A816QHR5"/>
<dbReference type="SUPFAM" id="SSF49313">
    <property type="entry name" value="Cadherin-like"/>
    <property type="match status" value="2"/>
</dbReference>
<evidence type="ECO:0000313" key="10">
    <source>
        <dbReference type="Proteomes" id="UP000663824"/>
    </source>
</evidence>
<dbReference type="InterPro" id="IPR002126">
    <property type="entry name" value="Cadherin-like_dom"/>
</dbReference>
<dbReference type="GO" id="GO:0016477">
    <property type="term" value="P:cell migration"/>
    <property type="evidence" value="ECO:0007669"/>
    <property type="project" value="TreeGrafter"/>
</dbReference>
<dbReference type="PANTHER" id="PTHR24027:SF438">
    <property type="entry name" value="CADHERIN 23"/>
    <property type="match status" value="1"/>
</dbReference>
<feature type="chain" id="PRO_5032682291" description="Cadherin domain-containing protein" evidence="7">
    <location>
        <begin position="16"/>
        <end position="442"/>
    </location>
</feature>
<evidence type="ECO:0000256" key="1">
    <source>
        <dbReference type="ARBA" id="ARBA00004370"/>
    </source>
</evidence>
<keyword evidence="2" id="KW-0677">Repeat</keyword>
<keyword evidence="3 5" id="KW-0106">Calcium</keyword>
<gene>
    <name evidence="9" type="ORF">MBJ925_LOCUS14983</name>
</gene>
<dbReference type="CDD" id="cd11304">
    <property type="entry name" value="Cadherin_repeat"/>
    <property type="match status" value="2"/>
</dbReference>